<dbReference type="SMART" id="SM00456">
    <property type="entry name" value="WW"/>
    <property type="match status" value="1"/>
</dbReference>
<dbReference type="PROSITE" id="PS01159">
    <property type="entry name" value="WW_DOMAIN_1"/>
    <property type="match status" value="1"/>
</dbReference>
<sequence>MLLQPNWHDVIPAAVTADQAAIRPTPRELEELQQNLKSGWTVHVAQDGRLYYCNHLTQTSSWLPPIETWAETGGGFPYGWEEATDDDGKPYFI</sequence>
<dbReference type="SUPFAM" id="SSF51045">
    <property type="entry name" value="WW domain"/>
    <property type="match status" value="1"/>
</dbReference>
<dbReference type="Pfam" id="PF00397">
    <property type="entry name" value="WW"/>
    <property type="match status" value="1"/>
</dbReference>
<evidence type="ECO:0000313" key="2">
    <source>
        <dbReference type="EMBL" id="GFG38284.1"/>
    </source>
</evidence>
<name>A0A6L2Q1C3_COPFO</name>
<accession>A0A6L2Q1C3</accession>
<evidence type="ECO:0000313" key="3">
    <source>
        <dbReference type="Proteomes" id="UP000502823"/>
    </source>
</evidence>
<feature type="domain" description="WW" evidence="1">
    <location>
        <begin position="74"/>
        <end position="93"/>
    </location>
</feature>
<dbReference type="OrthoDB" id="8190865at2759"/>
<gene>
    <name evidence="2" type="ORF">Cfor_08926</name>
</gene>
<feature type="non-terminal residue" evidence="2">
    <location>
        <position position="93"/>
    </location>
</feature>
<dbReference type="PROSITE" id="PS50020">
    <property type="entry name" value="WW_DOMAIN_2"/>
    <property type="match status" value="2"/>
</dbReference>
<dbReference type="EMBL" id="BLKM01012984">
    <property type="protein sequence ID" value="GFG38284.1"/>
    <property type="molecule type" value="Genomic_DNA"/>
</dbReference>
<dbReference type="Proteomes" id="UP000502823">
    <property type="component" value="Unassembled WGS sequence"/>
</dbReference>
<comment type="caution">
    <text evidence="2">The sequence shown here is derived from an EMBL/GenBank/DDBJ whole genome shotgun (WGS) entry which is preliminary data.</text>
</comment>
<proteinExistence type="predicted"/>
<organism evidence="2 3">
    <name type="scientific">Coptotermes formosanus</name>
    <name type="common">Formosan subterranean termite</name>
    <dbReference type="NCBI Taxonomy" id="36987"/>
    <lineage>
        <taxon>Eukaryota</taxon>
        <taxon>Metazoa</taxon>
        <taxon>Ecdysozoa</taxon>
        <taxon>Arthropoda</taxon>
        <taxon>Hexapoda</taxon>
        <taxon>Insecta</taxon>
        <taxon>Pterygota</taxon>
        <taxon>Neoptera</taxon>
        <taxon>Polyneoptera</taxon>
        <taxon>Dictyoptera</taxon>
        <taxon>Blattodea</taxon>
        <taxon>Blattoidea</taxon>
        <taxon>Termitoidae</taxon>
        <taxon>Rhinotermitidae</taxon>
        <taxon>Coptotermes</taxon>
    </lineage>
</organism>
<dbReference type="InterPro" id="IPR001202">
    <property type="entry name" value="WW_dom"/>
</dbReference>
<evidence type="ECO:0000259" key="1">
    <source>
        <dbReference type="PROSITE" id="PS50020"/>
    </source>
</evidence>
<dbReference type="CDD" id="cd00201">
    <property type="entry name" value="WW"/>
    <property type="match status" value="1"/>
</dbReference>
<dbReference type="InterPro" id="IPR036020">
    <property type="entry name" value="WW_dom_sf"/>
</dbReference>
<reference evidence="3" key="1">
    <citation type="submission" date="2020-01" db="EMBL/GenBank/DDBJ databases">
        <title>Draft genome sequence of the Termite Coptotermes fromosanus.</title>
        <authorList>
            <person name="Itakura S."/>
            <person name="Yosikawa Y."/>
            <person name="Umezawa K."/>
        </authorList>
    </citation>
    <scope>NUCLEOTIDE SEQUENCE [LARGE SCALE GENOMIC DNA]</scope>
</reference>
<protein>
    <recommendedName>
        <fullName evidence="1">WW domain-containing protein</fullName>
    </recommendedName>
</protein>
<feature type="domain" description="WW" evidence="1">
    <location>
        <begin position="34"/>
        <end position="67"/>
    </location>
</feature>
<dbReference type="InParanoid" id="A0A6L2Q1C3"/>
<dbReference type="Gene3D" id="2.20.70.10">
    <property type="match status" value="1"/>
</dbReference>
<dbReference type="AlphaFoldDB" id="A0A6L2Q1C3"/>
<keyword evidence="3" id="KW-1185">Reference proteome</keyword>